<evidence type="ECO:0000256" key="5">
    <source>
        <dbReference type="NCBIfam" id="TIGR00112"/>
    </source>
</evidence>
<dbReference type="InterPro" id="IPR029036">
    <property type="entry name" value="P5CR_dimer"/>
</dbReference>
<dbReference type="EC" id="1.5.1.2" evidence="4 5"/>
<dbReference type="InterPro" id="IPR036291">
    <property type="entry name" value="NAD(P)-bd_dom_sf"/>
</dbReference>
<dbReference type="SUPFAM" id="SSF48179">
    <property type="entry name" value="6-phosphogluconate dehydrogenase C-terminal domain-like"/>
    <property type="match status" value="1"/>
</dbReference>
<comment type="pathway">
    <text evidence="4">Amino-acid biosynthesis; L-proline biosynthesis; L-proline from L-glutamate 5-semialdehyde: step 1/1.</text>
</comment>
<dbReference type="Pfam" id="PF14748">
    <property type="entry name" value="P5CR_dimer"/>
    <property type="match status" value="1"/>
</dbReference>
<dbReference type="GO" id="GO:0055129">
    <property type="term" value="P:L-proline biosynthetic process"/>
    <property type="evidence" value="ECO:0007669"/>
    <property type="project" value="UniProtKB-UniRule"/>
</dbReference>
<comment type="similarity">
    <text evidence="1 4">Belongs to the pyrroline-5-carboxylate reductase family.</text>
</comment>
<evidence type="ECO:0000256" key="3">
    <source>
        <dbReference type="ARBA" id="ARBA00023002"/>
    </source>
</evidence>
<dbReference type="AlphaFoldDB" id="A0A5B0W7S9"/>
<feature type="domain" description="Pyrroline-5-carboxylate reductase dimerisation" evidence="8">
    <location>
        <begin position="172"/>
        <end position="277"/>
    </location>
</feature>
<protein>
    <recommendedName>
        <fullName evidence="4 5">Pyrroline-5-carboxylate reductase</fullName>
        <shortName evidence="4">P5C reductase</shortName>
        <shortName evidence="4">P5CR</shortName>
        <ecNumber evidence="4 5">1.5.1.2</ecNumber>
    </recommendedName>
    <alternativeName>
        <fullName evidence="4">PCA reductase</fullName>
    </alternativeName>
</protein>
<keyword evidence="4" id="KW-0028">Amino-acid biosynthesis</keyword>
<dbReference type="Gene3D" id="1.10.3730.10">
    <property type="entry name" value="ProC C-terminal domain-like"/>
    <property type="match status" value="1"/>
</dbReference>
<feature type="domain" description="Pyrroline-5-carboxylate reductase catalytic N-terminal" evidence="7">
    <location>
        <begin position="16"/>
        <end position="109"/>
    </location>
</feature>
<gene>
    <name evidence="4" type="primary">proC</name>
    <name evidence="9" type="ORF">FP026_11740</name>
</gene>
<dbReference type="PANTHER" id="PTHR11645">
    <property type="entry name" value="PYRROLINE-5-CARBOXYLATE REDUCTASE"/>
    <property type="match status" value="1"/>
</dbReference>
<dbReference type="GO" id="GO:0005737">
    <property type="term" value="C:cytoplasm"/>
    <property type="evidence" value="ECO:0007669"/>
    <property type="project" value="UniProtKB-SubCell"/>
</dbReference>
<evidence type="ECO:0000256" key="2">
    <source>
        <dbReference type="ARBA" id="ARBA00022857"/>
    </source>
</evidence>
<name>A0A5B0W7S9_RHITR</name>
<dbReference type="EMBL" id="VNIP01000006">
    <property type="protein sequence ID" value="KAA1182732.1"/>
    <property type="molecule type" value="Genomic_DNA"/>
</dbReference>
<feature type="binding site" evidence="6">
    <location>
        <begin position="80"/>
        <end position="83"/>
    </location>
    <ligand>
        <name>NADP(+)</name>
        <dbReference type="ChEBI" id="CHEBI:58349"/>
    </ligand>
</feature>
<dbReference type="HAMAP" id="MF_01925">
    <property type="entry name" value="P5C_reductase"/>
    <property type="match status" value="1"/>
</dbReference>
<dbReference type="FunFam" id="1.10.3730.10:FF:000001">
    <property type="entry name" value="Pyrroline-5-carboxylate reductase"/>
    <property type="match status" value="1"/>
</dbReference>
<comment type="subcellular location">
    <subcellularLocation>
        <location evidence="4">Cytoplasm</location>
    </subcellularLocation>
</comment>
<dbReference type="InterPro" id="IPR000304">
    <property type="entry name" value="Pyrroline-COOH_reductase"/>
</dbReference>
<keyword evidence="2 4" id="KW-0521">NADP</keyword>
<dbReference type="Proteomes" id="UP000323608">
    <property type="component" value="Unassembled WGS sequence"/>
</dbReference>
<dbReference type="Pfam" id="PF03807">
    <property type="entry name" value="F420_oxidored"/>
    <property type="match status" value="1"/>
</dbReference>
<comment type="function">
    <text evidence="4">Catalyzes the reduction of 1-pyrroline-5-carboxylate (PCA) to L-proline.</text>
</comment>
<evidence type="ECO:0000259" key="7">
    <source>
        <dbReference type="Pfam" id="PF03807"/>
    </source>
</evidence>
<dbReference type="Gene3D" id="3.40.50.720">
    <property type="entry name" value="NAD(P)-binding Rossmann-like Domain"/>
    <property type="match status" value="1"/>
</dbReference>
<sequence>MTGQQSASAFVSSGPIMLIGAGNMGGALLTGWLKNGVPGSSVIIVDPNPAEAMRKMIADAGASHVTEAPAGVTAGVLFIAVKPQLMDAVLPPLKSLVGEGTVVVSIAAGKTLSSLQQHLGAAAMVRAMPNTPAMVGRGVTGAFANAEVSDHQRQLVHNLLKVSGPVEWVPDEADIDSVTAVSGSGPAYVFYLVECMAEAGRKLGLQADLAMRLARETVAGAGELLHQSPDDASRLRQNVTSPGGTTAAALSVLMAEDGMQPLFDAALEAARKRAQELAG</sequence>
<accession>A0A5B0W7S9</accession>
<dbReference type="GO" id="GO:0004735">
    <property type="term" value="F:pyrroline-5-carboxylate reductase activity"/>
    <property type="evidence" value="ECO:0007669"/>
    <property type="project" value="UniProtKB-UniRule"/>
</dbReference>
<dbReference type="NCBIfam" id="TIGR00112">
    <property type="entry name" value="proC"/>
    <property type="match status" value="1"/>
</dbReference>
<organism evidence="9 10">
    <name type="scientific">Rhizobium tropici</name>
    <dbReference type="NCBI Taxonomy" id="398"/>
    <lineage>
        <taxon>Bacteria</taxon>
        <taxon>Pseudomonadati</taxon>
        <taxon>Pseudomonadota</taxon>
        <taxon>Alphaproteobacteria</taxon>
        <taxon>Hyphomicrobiales</taxon>
        <taxon>Rhizobiaceae</taxon>
        <taxon>Rhizobium/Agrobacterium group</taxon>
        <taxon>Rhizobium</taxon>
    </lineage>
</organism>
<evidence type="ECO:0000313" key="10">
    <source>
        <dbReference type="Proteomes" id="UP000323608"/>
    </source>
</evidence>
<dbReference type="UniPathway" id="UPA00098">
    <property type="reaction ID" value="UER00361"/>
</dbReference>
<evidence type="ECO:0000256" key="6">
    <source>
        <dbReference type="PIRSR" id="PIRSR000193-1"/>
    </source>
</evidence>
<proteinExistence type="inferred from homology"/>
<comment type="catalytic activity">
    <reaction evidence="4">
        <text>L-proline + NAD(+) = (S)-1-pyrroline-5-carboxylate + NADH + 2 H(+)</text>
        <dbReference type="Rhea" id="RHEA:14105"/>
        <dbReference type="ChEBI" id="CHEBI:15378"/>
        <dbReference type="ChEBI" id="CHEBI:17388"/>
        <dbReference type="ChEBI" id="CHEBI:57540"/>
        <dbReference type="ChEBI" id="CHEBI:57945"/>
        <dbReference type="ChEBI" id="CHEBI:60039"/>
        <dbReference type="EC" id="1.5.1.2"/>
    </reaction>
</comment>
<keyword evidence="4" id="KW-0963">Cytoplasm</keyword>
<comment type="caution">
    <text evidence="9">The sequence shown here is derived from an EMBL/GenBank/DDBJ whole genome shotgun (WGS) entry which is preliminary data.</text>
</comment>
<evidence type="ECO:0000313" key="9">
    <source>
        <dbReference type="EMBL" id="KAA1182732.1"/>
    </source>
</evidence>
<dbReference type="PANTHER" id="PTHR11645:SF0">
    <property type="entry name" value="PYRROLINE-5-CARBOXYLATE REDUCTASE 3"/>
    <property type="match status" value="1"/>
</dbReference>
<evidence type="ECO:0000259" key="8">
    <source>
        <dbReference type="Pfam" id="PF14748"/>
    </source>
</evidence>
<dbReference type="SUPFAM" id="SSF51735">
    <property type="entry name" value="NAD(P)-binding Rossmann-fold domains"/>
    <property type="match status" value="1"/>
</dbReference>
<keyword evidence="3 4" id="KW-0560">Oxidoreductase</keyword>
<dbReference type="InterPro" id="IPR008927">
    <property type="entry name" value="6-PGluconate_DH-like_C_sf"/>
</dbReference>
<comment type="catalytic activity">
    <reaction evidence="4">
        <text>L-proline + NADP(+) = (S)-1-pyrroline-5-carboxylate + NADPH + 2 H(+)</text>
        <dbReference type="Rhea" id="RHEA:14109"/>
        <dbReference type="ChEBI" id="CHEBI:15378"/>
        <dbReference type="ChEBI" id="CHEBI:17388"/>
        <dbReference type="ChEBI" id="CHEBI:57783"/>
        <dbReference type="ChEBI" id="CHEBI:58349"/>
        <dbReference type="ChEBI" id="CHEBI:60039"/>
        <dbReference type="EC" id="1.5.1.2"/>
    </reaction>
</comment>
<evidence type="ECO:0000256" key="4">
    <source>
        <dbReference type="HAMAP-Rule" id="MF_01925"/>
    </source>
</evidence>
<keyword evidence="4" id="KW-0641">Proline biosynthesis</keyword>
<dbReference type="PIRSF" id="PIRSF000193">
    <property type="entry name" value="Pyrrol-5-carb_rd"/>
    <property type="match status" value="1"/>
</dbReference>
<dbReference type="OrthoDB" id="9805754at2"/>
<dbReference type="RefSeq" id="WP_149634787.1">
    <property type="nucleotide sequence ID" value="NZ_VNIP01000006.1"/>
</dbReference>
<reference evidence="9 10" key="1">
    <citation type="submission" date="2019-07" db="EMBL/GenBank/DDBJ databases">
        <title>The Draft Genome Sequence of Rhizobium tropici SARCC-755 Associated with Superior Nodulation on Pigeonpea (Cajanus cajan (L.) Millsp.).</title>
        <authorList>
            <person name="Bopape F.L."/>
            <person name="Hassen A.I."/>
            <person name="Swanevelder Z.H."/>
            <person name="Gwata E.T."/>
        </authorList>
    </citation>
    <scope>NUCLEOTIDE SEQUENCE [LARGE SCALE GENOMIC DNA]</scope>
    <source>
        <strain evidence="9 10">SARCC-755</strain>
    </source>
</reference>
<feature type="binding site" evidence="6">
    <location>
        <begin position="19"/>
        <end position="24"/>
    </location>
    <ligand>
        <name>NADP(+)</name>
        <dbReference type="ChEBI" id="CHEBI:58349"/>
    </ligand>
</feature>
<evidence type="ECO:0000256" key="1">
    <source>
        <dbReference type="ARBA" id="ARBA00005525"/>
    </source>
</evidence>
<dbReference type="InterPro" id="IPR028939">
    <property type="entry name" value="P5C_Rdtase_cat_N"/>
</dbReference>